<protein>
    <submittedName>
        <fullName evidence="2">Uncharacterized protein</fullName>
    </submittedName>
</protein>
<reference evidence="2 3" key="1">
    <citation type="submission" date="2023-06" db="EMBL/GenBank/DDBJ databases">
        <title>Pelomonas sp. APW6 16S ribosomal RNA gene genome sequencing and assembly.</title>
        <authorList>
            <person name="Woo H."/>
        </authorList>
    </citation>
    <scope>NUCLEOTIDE SEQUENCE [LARGE SCALE GENOMIC DNA]</scope>
    <source>
        <strain evidence="2 3">APW6</strain>
    </source>
</reference>
<feature type="region of interest" description="Disordered" evidence="1">
    <location>
        <begin position="1"/>
        <end position="63"/>
    </location>
</feature>
<dbReference type="Proteomes" id="UP001238603">
    <property type="component" value="Unassembled WGS sequence"/>
</dbReference>
<comment type="caution">
    <text evidence="2">The sequence shown here is derived from an EMBL/GenBank/DDBJ whole genome shotgun (WGS) entry which is preliminary data.</text>
</comment>
<evidence type="ECO:0000256" key="1">
    <source>
        <dbReference type="SAM" id="MobiDB-lite"/>
    </source>
</evidence>
<evidence type="ECO:0000313" key="2">
    <source>
        <dbReference type="EMBL" id="MDL5031425.1"/>
    </source>
</evidence>
<name>A0ABT7LIH8_9BURK</name>
<evidence type="ECO:0000313" key="3">
    <source>
        <dbReference type="Proteomes" id="UP001238603"/>
    </source>
</evidence>
<dbReference type="EMBL" id="JASVDS010000002">
    <property type="protein sequence ID" value="MDL5031425.1"/>
    <property type="molecule type" value="Genomic_DNA"/>
</dbReference>
<gene>
    <name evidence="2" type="ORF">QRD43_05850</name>
</gene>
<sequence>MSQFTAPRPQLSLQARKPRNPLVAPALMRQAGRHQADRAAERQRAKQDLALEVRRLRPDERSP</sequence>
<dbReference type="RefSeq" id="WP_285981558.1">
    <property type="nucleotide sequence ID" value="NZ_JASVDS010000002.1"/>
</dbReference>
<keyword evidence="3" id="KW-1185">Reference proteome</keyword>
<accession>A0ABT7LIH8</accession>
<feature type="compositionally biased region" description="Basic and acidic residues" evidence="1">
    <location>
        <begin position="34"/>
        <end position="63"/>
    </location>
</feature>
<proteinExistence type="predicted"/>
<organism evidence="2 3">
    <name type="scientific">Roseateles subflavus</name>
    <dbReference type="NCBI Taxonomy" id="3053353"/>
    <lineage>
        <taxon>Bacteria</taxon>
        <taxon>Pseudomonadati</taxon>
        <taxon>Pseudomonadota</taxon>
        <taxon>Betaproteobacteria</taxon>
        <taxon>Burkholderiales</taxon>
        <taxon>Sphaerotilaceae</taxon>
        <taxon>Roseateles</taxon>
    </lineage>
</organism>